<accession>A0A081CVN9</accession>
<protein>
    <recommendedName>
        <fullName evidence="4">Peptidase A2 domain-containing protein</fullName>
    </recommendedName>
</protein>
<dbReference type="Pfam" id="PF13975">
    <property type="entry name" value="gag-asp_proteas"/>
    <property type="match status" value="1"/>
</dbReference>
<proteinExistence type="predicted"/>
<dbReference type="AlphaFoldDB" id="A0A081CVN9"/>
<keyword evidence="1" id="KW-0472">Membrane</keyword>
<dbReference type="InterPro" id="IPR001969">
    <property type="entry name" value="Aspartic_peptidase_AS"/>
</dbReference>
<keyword evidence="1" id="KW-0812">Transmembrane</keyword>
<evidence type="ECO:0000313" key="2">
    <source>
        <dbReference type="EMBL" id="GAK70735.1"/>
    </source>
</evidence>
<dbReference type="Proteomes" id="UP000028701">
    <property type="component" value="Unassembled WGS sequence"/>
</dbReference>
<evidence type="ECO:0000313" key="3">
    <source>
        <dbReference type="Proteomes" id="UP000028701"/>
    </source>
</evidence>
<dbReference type="GO" id="GO:0004190">
    <property type="term" value="F:aspartic-type endopeptidase activity"/>
    <property type="evidence" value="ECO:0007669"/>
    <property type="project" value="InterPro"/>
</dbReference>
<dbReference type="RefSeq" id="WP_045230311.1">
    <property type="nucleotide sequence ID" value="NZ_BBJU01000013.1"/>
</dbReference>
<feature type="transmembrane region" description="Helical" evidence="1">
    <location>
        <begin position="67"/>
        <end position="85"/>
    </location>
</feature>
<dbReference type="SUPFAM" id="SSF50630">
    <property type="entry name" value="Acid proteases"/>
    <property type="match status" value="1"/>
</dbReference>
<comment type="caution">
    <text evidence="2">The sequence shown here is derived from an EMBL/GenBank/DDBJ whole genome shotgun (WGS) entry which is preliminary data.</text>
</comment>
<dbReference type="InterPro" id="IPR011969">
    <property type="entry name" value="Clan_AA_Asp_peptidase_C"/>
</dbReference>
<dbReference type="Gene3D" id="2.40.70.10">
    <property type="entry name" value="Acid Proteases"/>
    <property type="match status" value="1"/>
</dbReference>
<dbReference type="EMBL" id="BBJU01000013">
    <property type="protein sequence ID" value="GAK70735.1"/>
    <property type="molecule type" value="Genomic_DNA"/>
</dbReference>
<dbReference type="NCBIfam" id="TIGR02281">
    <property type="entry name" value="clan_AA_DTGA"/>
    <property type="match status" value="1"/>
</dbReference>
<name>A0A081CVN9_9HYPH</name>
<dbReference type="InterPro" id="IPR034122">
    <property type="entry name" value="Retropepsin-like_bacterial"/>
</dbReference>
<gene>
    <name evidence="2" type="ORF">RRU01S_13_00730</name>
</gene>
<reference evidence="2 3" key="1">
    <citation type="submission" date="2014-08" db="EMBL/GenBank/DDBJ databases">
        <title>Whole genome shotgun sequence of Rhizobium rubi NBRC 13261.</title>
        <authorList>
            <person name="Katano-Makiyama Y."/>
            <person name="Hosoyama A."/>
            <person name="Hashimoto M."/>
            <person name="Hosoyama Y."/>
            <person name="Noguchi M."/>
            <person name="Tsuchikane K."/>
            <person name="Uohara A."/>
            <person name="Ohji S."/>
            <person name="Ichikawa N."/>
            <person name="Kimura A."/>
            <person name="Yamazoe A."/>
            <person name="Fujita N."/>
        </authorList>
    </citation>
    <scope>NUCLEOTIDE SEQUENCE [LARGE SCALE GENOMIC DNA]</scope>
    <source>
        <strain evidence="2 3">NBRC 13261</strain>
    </source>
</reference>
<evidence type="ECO:0008006" key="4">
    <source>
        <dbReference type="Google" id="ProtNLM"/>
    </source>
</evidence>
<dbReference type="GO" id="GO:0006508">
    <property type="term" value="P:proteolysis"/>
    <property type="evidence" value="ECO:0007669"/>
    <property type="project" value="InterPro"/>
</dbReference>
<dbReference type="eggNOG" id="COG3577">
    <property type="taxonomic scope" value="Bacteria"/>
</dbReference>
<keyword evidence="1" id="KW-1133">Transmembrane helix</keyword>
<evidence type="ECO:0000256" key="1">
    <source>
        <dbReference type="SAM" id="Phobius"/>
    </source>
</evidence>
<organism evidence="2 3">
    <name type="scientific">Agrobacterium rubi TR3 = NBRC 13261</name>
    <dbReference type="NCBI Taxonomy" id="1368415"/>
    <lineage>
        <taxon>Bacteria</taxon>
        <taxon>Pseudomonadati</taxon>
        <taxon>Pseudomonadota</taxon>
        <taxon>Alphaproteobacteria</taxon>
        <taxon>Hyphomicrobiales</taxon>
        <taxon>Rhizobiaceae</taxon>
        <taxon>Rhizobium/Agrobacterium group</taxon>
        <taxon>Agrobacterium</taxon>
    </lineage>
</organism>
<sequence>MNRLTFVFLILGVGLALLIFNHDSGRTFGIANDDFAHALYLAPIAALLSVGILAGNRGGFGTALRQMAIWLVIILSLVTVYLYRYDFQRVGDRLLAGLIPGRAVVVTTQGGEQEVIINKSMNGHFETDAQVNGAGIHMLVDTGASSVVLSSEDAEAVGINVENLDYSVSVMTANGRTSAAPVRLRELAIGPIVRRNVEGLVAQSGQLDQSLLGMTFLSTLGSLQMQTDELRLRDQ</sequence>
<dbReference type="OrthoDB" id="7595324at2"/>
<dbReference type="InterPro" id="IPR021109">
    <property type="entry name" value="Peptidase_aspartic_dom_sf"/>
</dbReference>
<dbReference type="CDD" id="cd05483">
    <property type="entry name" value="retropepsin_like_bacteria"/>
    <property type="match status" value="1"/>
</dbReference>
<feature type="transmembrane region" description="Helical" evidence="1">
    <location>
        <begin position="37"/>
        <end position="55"/>
    </location>
</feature>
<dbReference type="PROSITE" id="PS00141">
    <property type="entry name" value="ASP_PROTEASE"/>
    <property type="match status" value="1"/>
</dbReference>